<dbReference type="Pfam" id="PF00400">
    <property type="entry name" value="WD40"/>
    <property type="match status" value="2"/>
</dbReference>
<evidence type="ECO:0000313" key="4">
    <source>
        <dbReference type="EMBL" id="GCE15830.1"/>
    </source>
</evidence>
<dbReference type="SMART" id="SM00320">
    <property type="entry name" value="WD40"/>
    <property type="match status" value="2"/>
</dbReference>
<dbReference type="InterPro" id="IPR001680">
    <property type="entry name" value="WD40_rpt"/>
</dbReference>
<reference evidence="5" key="1">
    <citation type="submission" date="2018-12" db="EMBL/GenBank/DDBJ databases">
        <title>Tengunoibacter tsumagoiensis gen. nov., sp. nov., Dictyobacter kobayashii sp. nov., D. alpinus sp. nov., and D. joshuensis sp. nov. and description of Dictyobacteraceae fam. nov. within the order Ktedonobacterales isolated from Tengu-no-mugimeshi.</title>
        <authorList>
            <person name="Wang C.M."/>
            <person name="Zheng Y."/>
            <person name="Sakai Y."/>
            <person name="Toyoda A."/>
            <person name="Minakuchi Y."/>
            <person name="Abe K."/>
            <person name="Yokota A."/>
            <person name="Yabe S."/>
        </authorList>
    </citation>
    <scope>NUCLEOTIDE SEQUENCE [LARGE SCALE GENOMIC DNA]</scope>
    <source>
        <strain evidence="5">Uno3</strain>
    </source>
</reference>
<accession>A0A402A9L3</accession>
<feature type="repeat" description="WD" evidence="3">
    <location>
        <begin position="47"/>
        <end position="88"/>
    </location>
</feature>
<evidence type="ECO:0000256" key="2">
    <source>
        <dbReference type="ARBA" id="ARBA00022737"/>
    </source>
</evidence>
<dbReference type="PANTHER" id="PTHR19848:SF8">
    <property type="entry name" value="F-BOX AND WD REPEAT DOMAIN CONTAINING 7"/>
    <property type="match status" value="1"/>
</dbReference>
<protein>
    <submittedName>
        <fullName evidence="4">Uncharacterized protein</fullName>
    </submittedName>
</protein>
<keyword evidence="5" id="KW-1185">Reference proteome</keyword>
<evidence type="ECO:0000313" key="5">
    <source>
        <dbReference type="Proteomes" id="UP000287352"/>
    </source>
</evidence>
<dbReference type="InterPro" id="IPR015943">
    <property type="entry name" value="WD40/YVTN_repeat-like_dom_sf"/>
</dbReference>
<dbReference type="PROSITE" id="PS50082">
    <property type="entry name" value="WD_REPEATS_2"/>
    <property type="match status" value="2"/>
</dbReference>
<sequence length="123" mass="13575">MPSGYPGHTDKVRSVLYSPDGTLIASGSYDRTVRIWDATSYACIYTLYGHDDWVRSVSFDHDGKTVASASRDGTVICWEVSSGRQLRALRNERPYEGMKIHGVMGISPLQETTLKLLGADPHA</sequence>
<evidence type="ECO:0000256" key="3">
    <source>
        <dbReference type="PROSITE-ProRule" id="PRU00221"/>
    </source>
</evidence>
<evidence type="ECO:0000256" key="1">
    <source>
        <dbReference type="ARBA" id="ARBA00022574"/>
    </source>
</evidence>
<dbReference type="Proteomes" id="UP000287352">
    <property type="component" value="Unassembled WGS sequence"/>
</dbReference>
<dbReference type="InterPro" id="IPR019775">
    <property type="entry name" value="WD40_repeat_CS"/>
</dbReference>
<keyword evidence="1 3" id="KW-0853">WD repeat</keyword>
<comment type="caution">
    <text evidence="4">The sequence shown here is derived from an EMBL/GenBank/DDBJ whole genome shotgun (WGS) entry which is preliminary data.</text>
</comment>
<keyword evidence="2" id="KW-0677">Repeat</keyword>
<dbReference type="OrthoDB" id="166851at2"/>
<dbReference type="SUPFAM" id="SSF50978">
    <property type="entry name" value="WD40 repeat-like"/>
    <property type="match status" value="1"/>
</dbReference>
<dbReference type="AlphaFoldDB" id="A0A402A9L3"/>
<organism evidence="4 5">
    <name type="scientific">Tengunoibacter tsumagoiensis</name>
    <dbReference type="NCBI Taxonomy" id="2014871"/>
    <lineage>
        <taxon>Bacteria</taxon>
        <taxon>Bacillati</taxon>
        <taxon>Chloroflexota</taxon>
        <taxon>Ktedonobacteria</taxon>
        <taxon>Ktedonobacterales</taxon>
        <taxon>Dictyobacteraceae</taxon>
        <taxon>Tengunoibacter</taxon>
    </lineage>
</organism>
<dbReference type="PROSITE" id="PS00678">
    <property type="entry name" value="WD_REPEATS_1"/>
    <property type="match status" value="1"/>
</dbReference>
<dbReference type="Gene3D" id="2.130.10.10">
    <property type="entry name" value="YVTN repeat-like/Quinoprotein amine dehydrogenase"/>
    <property type="match status" value="1"/>
</dbReference>
<dbReference type="EMBL" id="BIFR01000002">
    <property type="protein sequence ID" value="GCE15830.1"/>
    <property type="molecule type" value="Genomic_DNA"/>
</dbReference>
<dbReference type="InterPro" id="IPR036322">
    <property type="entry name" value="WD40_repeat_dom_sf"/>
</dbReference>
<name>A0A402A9L3_9CHLR</name>
<feature type="repeat" description="WD" evidence="3">
    <location>
        <begin position="5"/>
        <end position="46"/>
    </location>
</feature>
<proteinExistence type="predicted"/>
<gene>
    <name evidence="4" type="ORF">KTT_56890</name>
</gene>
<dbReference type="PANTHER" id="PTHR19848">
    <property type="entry name" value="WD40 REPEAT PROTEIN"/>
    <property type="match status" value="1"/>
</dbReference>
<dbReference type="PROSITE" id="PS50294">
    <property type="entry name" value="WD_REPEATS_REGION"/>
    <property type="match status" value="2"/>
</dbReference>